<dbReference type="PANTHER" id="PTHR46211">
    <property type="entry name" value="GLYCEROPHOSPHORYL DIESTER PHOSPHODIESTERASE"/>
    <property type="match status" value="1"/>
</dbReference>
<organism evidence="2 3">
    <name type="scientific">Saccharopolyspora erythraea</name>
    <name type="common">Streptomyces erythraeus</name>
    <dbReference type="NCBI Taxonomy" id="1836"/>
    <lineage>
        <taxon>Bacteria</taxon>
        <taxon>Bacillati</taxon>
        <taxon>Actinomycetota</taxon>
        <taxon>Actinomycetes</taxon>
        <taxon>Pseudonocardiales</taxon>
        <taxon>Pseudonocardiaceae</taxon>
        <taxon>Saccharopolyspora</taxon>
    </lineage>
</organism>
<feature type="domain" description="GP-PDE" evidence="1">
    <location>
        <begin position="12"/>
        <end position="251"/>
    </location>
</feature>
<evidence type="ECO:0000313" key="2">
    <source>
        <dbReference type="EMBL" id="GAA0533620.1"/>
    </source>
</evidence>
<dbReference type="EMBL" id="BAAAGS010000022">
    <property type="protein sequence ID" value="GAA0533620.1"/>
    <property type="molecule type" value="Genomic_DNA"/>
</dbReference>
<accession>A0ABP3N523</accession>
<sequence>MNDAGWLHDRPIAHRGRYDESAGVPENSLAAFRAAVELGTPFEFDVQLTADGVAVVAHDANLRRVTGEDVLVAESTHARIRRLRTGCGGEPVPTLDDVLEVAGGQVPVLVDVRRWGGHGGTDLERVVAASLRGYRGAVALQSFDPRAVLRLRRLTADHPVGQASGSLPSAAPPLRWIGRSMVSNVLTRPDFVSYELAALPCWFADRWRTRTRPLIAFTAHSRAEAGRALQVADNYFYAGFTPDEHREEQRP</sequence>
<dbReference type="RefSeq" id="WP_009944871.1">
    <property type="nucleotide sequence ID" value="NZ_BAAAGS010000022.1"/>
</dbReference>
<comment type="caution">
    <text evidence="2">The sequence shown here is derived from an EMBL/GenBank/DDBJ whole genome shotgun (WGS) entry which is preliminary data.</text>
</comment>
<evidence type="ECO:0000259" key="1">
    <source>
        <dbReference type="PROSITE" id="PS51704"/>
    </source>
</evidence>
<protein>
    <submittedName>
        <fullName evidence="2">Glycerophosphodiester phosphodiesterase</fullName>
    </submittedName>
</protein>
<dbReference type="SUPFAM" id="SSF51695">
    <property type="entry name" value="PLC-like phosphodiesterases"/>
    <property type="match status" value="1"/>
</dbReference>
<gene>
    <name evidence="2" type="ORF">GCM10009533_35960</name>
</gene>
<dbReference type="Pfam" id="PF03009">
    <property type="entry name" value="GDPD"/>
    <property type="match status" value="1"/>
</dbReference>
<proteinExistence type="predicted"/>
<reference evidence="3" key="1">
    <citation type="journal article" date="2019" name="Int. J. Syst. Evol. Microbiol.">
        <title>The Global Catalogue of Microorganisms (GCM) 10K type strain sequencing project: providing services to taxonomists for standard genome sequencing and annotation.</title>
        <authorList>
            <consortium name="The Broad Institute Genomics Platform"/>
            <consortium name="The Broad Institute Genome Sequencing Center for Infectious Disease"/>
            <person name="Wu L."/>
            <person name="Ma J."/>
        </authorList>
    </citation>
    <scope>NUCLEOTIDE SEQUENCE [LARGE SCALE GENOMIC DNA]</scope>
    <source>
        <strain evidence="3">JCM 10303</strain>
    </source>
</reference>
<dbReference type="PROSITE" id="PS51704">
    <property type="entry name" value="GP_PDE"/>
    <property type="match status" value="1"/>
</dbReference>
<name>A0ABP3N523_SACER</name>
<dbReference type="PANTHER" id="PTHR46211:SF1">
    <property type="entry name" value="GLYCEROPHOSPHODIESTER PHOSPHODIESTERASE, CYTOPLASMIC"/>
    <property type="match status" value="1"/>
</dbReference>
<keyword evidence="3" id="KW-1185">Reference proteome</keyword>
<dbReference type="InterPro" id="IPR017946">
    <property type="entry name" value="PLC-like_Pdiesterase_TIM-brl"/>
</dbReference>
<dbReference type="CDD" id="cd08585">
    <property type="entry name" value="GDPD_like_3"/>
    <property type="match status" value="1"/>
</dbReference>
<dbReference type="Gene3D" id="3.20.20.190">
    <property type="entry name" value="Phosphatidylinositol (PI) phosphodiesterase"/>
    <property type="match status" value="1"/>
</dbReference>
<dbReference type="InterPro" id="IPR030395">
    <property type="entry name" value="GP_PDE_dom"/>
</dbReference>
<evidence type="ECO:0000313" key="3">
    <source>
        <dbReference type="Proteomes" id="UP001500729"/>
    </source>
</evidence>
<dbReference type="Proteomes" id="UP001500729">
    <property type="component" value="Unassembled WGS sequence"/>
</dbReference>